<dbReference type="FunCoup" id="A0A1V9XAH5">
    <property type="interactions" value="1229"/>
</dbReference>
<feature type="compositionally biased region" description="Polar residues" evidence="13">
    <location>
        <begin position="419"/>
        <end position="430"/>
    </location>
</feature>
<feature type="compositionally biased region" description="Basic and acidic residues" evidence="13">
    <location>
        <begin position="654"/>
        <end position="665"/>
    </location>
</feature>
<feature type="compositionally biased region" description="Polar residues" evidence="13">
    <location>
        <begin position="503"/>
        <end position="512"/>
    </location>
</feature>
<evidence type="ECO:0000256" key="3">
    <source>
        <dbReference type="ARBA" id="ARBA00005283"/>
    </source>
</evidence>
<dbReference type="AlphaFoldDB" id="A0A1V9XAH5"/>
<keyword evidence="11" id="KW-0539">Nucleus</keyword>
<comment type="subcellular location">
    <subcellularLocation>
        <location evidence="2">Nucleus</location>
    </subcellularLocation>
</comment>
<keyword evidence="9" id="KW-0460">Magnesium</keyword>
<evidence type="ECO:0000256" key="12">
    <source>
        <dbReference type="SAM" id="Coils"/>
    </source>
</evidence>
<dbReference type="PROSITE" id="PS00842">
    <property type="entry name" value="XPG_2"/>
    <property type="match status" value="1"/>
</dbReference>
<keyword evidence="5" id="KW-0479">Metal-binding</keyword>
<dbReference type="InterPro" id="IPR036279">
    <property type="entry name" value="5-3_exonuclease_C_sf"/>
</dbReference>
<dbReference type="InParanoid" id="A0A1V9XAH5"/>
<organism evidence="16 17">
    <name type="scientific">Tropilaelaps mercedesae</name>
    <dbReference type="NCBI Taxonomy" id="418985"/>
    <lineage>
        <taxon>Eukaryota</taxon>
        <taxon>Metazoa</taxon>
        <taxon>Ecdysozoa</taxon>
        <taxon>Arthropoda</taxon>
        <taxon>Chelicerata</taxon>
        <taxon>Arachnida</taxon>
        <taxon>Acari</taxon>
        <taxon>Parasitiformes</taxon>
        <taxon>Mesostigmata</taxon>
        <taxon>Gamasina</taxon>
        <taxon>Dermanyssoidea</taxon>
        <taxon>Laelapidae</taxon>
        <taxon>Tropilaelaps</taxon>
    </lineage>
</organism>
<dbReference type="PRINTS" id="PR00066">
    <property type="entry name" value="XRODRMPGMNTG"/>
</dbReference>
<keyword evidence="8" id="KW-0378">Hydrolase</keyword>
<dbReference type="OrthoDB" id="31113at2759"/>
<evidence type="ECO:0000256" key="8">
    <source>
        <dbReference type="ARBA" id="ARBA00022801"/>
    </source>
</evidence>
<feature type="region of interest" description="Disordered" evidence="13">
    <location>
        <begin position="1003"/>
        <end position="1030"/>
    </location>
</feature>
<dbReference type="SMART" id="SM00485">
    <property type="entry name" value="XPGN"/>
    <property type="match status" value="1"/>
</dbReference>
<dbReference type="GO" id="GO:0003697">
    <property type="term" value="F:single-stranded DNA binding"/>
    <property type="evidence" value="ECO:0007669"/>
    <property type="project" value="InterPro"/>
</dbReference>
<comment type="cofactor">
    <cofactor evidence="1">
        <name>Mg(2+)</name>
        <dbReference type="ChEBI" id="CHEBI:18420"/>
    </cofactor>
</comment>
<dbReference type="InterPro" id="IPR019974">
    <property type="entry name" value="XPG_CS"/>
</dbReference>
<feature type="region of interest" description="Disordered" evidence="13">
    <location>
        <begin position="478"/>
        <end position="512"/>
    </location>
</feature>
<dbReference type="Pfam" id="PF00867">
    <property type="entry name" value="XPG_I"/>
    <property type="match status" value="1"/>
</dbReference>
<evidence type="ECO:0000256" key="2">
    <source>
        <dbReference type="ARBA" id="ARBA00004123"/>
    </source>
</evidence>
<feature type="domain" description="XPG-I" evidence="14">
    <location>
        <begin position="761"/>
        <end position="830"/>
    </location>
</feature>
<dbReference type="InterPro" id="IPR006084">
    <property type="entry name" value="XPG/Rad2"/>
</dbReference>
<reference evidence="16 17" key="1">
    <citation type="journal article" date="2017" name="Gigascience">
        <title>Draft genome of the honey bee ectoparasitic mite, Tropilaelaps mercedesae, is shaped by the parasitic life history.</title>
        <authorList>
            <person name="Dong X."/>
            <person name="Armstrong S.D."/>
            <person name="Xia D."/>
            <person name="Makepeace B.L."/>
            <person name="Darby A.C."/>
            <person name="Kadowaki T."/>
        </authorList>
    </citation>
    <scope>NUCLEOTIDE SEQUENCE [LARGE SCALE GENOMIC DNA]</scope>
    <source>
        <strain evidence="16">Wuxi-XJTLU</strain>
    </source>
</reference>
<feature type="compositionally biased region" description="Basic and acidic residues" evidence="13">
    <location>
        <begin position="487"/>
        <end position="499"/>
    </location>
</feature>
<feature type="region of interest" description="Disordered" evidence="13">
    <location>
        <begin position="384"/>
        <end position="465"/>
    </location>
</feature>
<dbReference type="SMART" id="SM00279">
    <property type="entry name" value="HhH2"/>
    <property type="match status" value="1"/>
</dbReference>
<feature type="compositionally biased region" description="Basic and acidic residues" evidence="13">
    <location>
        <begin position="384"/>
        <end position="401"/>
    </location>
</feature>
<feature type="compositionally biased region" description="Low complexity" evidence="13">
    <location>
        <begin position="629"/>
        <end position="640"/>
    </location>
</feature>
<dbReference type="GO" id="GO:0016788">
    <property type="term" value="F:hydrolase activity, acting on ester bonds"/>
    <property type="evidence" value="ECO:0007669"/>
    <property type="project" value="InterPro"/>
</dbReference>
<dbReference type="Pfam" id="PF00752">
    <property type="entry name" value="XPG_N"/>
    <property type="match status" value="1"/>
</dbReference>
<dbReference type="CDD" id="cd09868">
    <property type="entry name" value="PIN_XPG_RAD2"/>
    <property type="match status" value="2"/>
</dbReference>
<feature type="domain" description="XPG N-terminal" evidence="15">
    <location>
        <begin position="1"/>
        <end position="98"/>
    </location>
</feature>
<evidence type="ECO:0000256" key="10">
    <source>
        <dbReference type="ARBA" id="ARBA00023204"/>
    </source>
</evidence>
<evidence type="ECO:0000256" key="13">
    <source>
        <dbReference type="SAM" id="MobiDB-lite"/>
    </source>
</evidence>
<evidence type="ECO:0000256" key="4">
    <source>
        <dbReference type="ARBA" id="ARBA00022722"/>
    </source>
</evidence>
<dbReference type="STRING" id="418985.A0A1V9XAH5"/>
<dbReference type="GO" id="GO:0006289">
    <property type="term" value="P:nucleotide-excision repair"/>
    <property type="evidence" value="ECO:0007669"/>
    <property type="project" value="InterPro"/>
</dbReference>
<dbReference type="SUPFAM" id="SSF88723">
    <property type="entry name" value="PIN domain-like"/>
    <property type="match status" value="1"/>
</dbReference>
<evidence type="ECO:0000256" key="7">
    <source>
        <dbReference type="ARBA" id="ARBA00022763"/>
    </source>
</evidence>
<keyword evidence="12" id="KW-0175">Coiled coil</keyword>
<feature type="coiled-coil region" evidence="12">
    <location>
        <begin position="724"/>
        <end position="751"/>
    </location>
</feature>
<dbReference type="InterPro" id="IPR029060">
    <property type="entry name" value="PIN-like_dom_sf"/>
</dbReference>
<dbReference type="SMART" id="SM00484">
    <property type="entry name" value="XPGI"/>
    <property type="match status" value="1"/>
</dbReference>
<dbReference type="InterPro" id="IPR006085">
    <property type="entry name" value="XPG_DNA_repair_N"/>
</dbReference>
<dbReference type="EMBL" id="MNPL01017697">
    <property type="protein sequence ID" value="OQR70393.1"/>
    <property type="molecule type" value="Genomic_DNA"/>
</dbReference>
<dbReference type="InterPro" id="IPR001044">
    <property type="entry name" value="XPG/Rad2_eukaryotes"/>
</dbReference>
<keyword evidence="6" id="KW-0255">Endonuclease</keyword>
<dbReference type="PANTHER" id="PTHR16171">
    <property type="entry name" value="DNA REPAIR PROTEIN COMPLEMENTING XP-G CELLS-RELATED"/>
    <property type="match status" value="1"/>
</dbReference>
<evidence type="ECO:0000313" key="16">
    <source>
        <dbReference type="EMBL" id="OQR70393.1"/>
    </source>
</evidence>
<evidence type="ECO:0000259" key="14">
    <source>
        <dbReference type="SMART" id="SM00484"/>
    </source>
</evidence>
<gene>
    <name evidence="16" type="ORF">BIW11_11661</name>
</gene>
<proteinExistence type="inferred from homology"/>
<dbReference type="PROSITE" id="PS00841">
    <property type="entry name" value="XPG_1"/>
    <property type="match status" value="1"/>
</dbReference>
<evidence type="ECO:0000256" key="5">
    <source>
        <dbReference type="ARBA" id="ARBA00022723"/>
    </source>
</evidence>
<protein>
    <submittedName>
        <fullName evidence="16">DNA repair protein complementing XP-G cells-like</fullName>
    </submittedName>
</protein>
<evidence type="ECO:0000313" key="17">
    <source>
        <dbReference type="Proteomes" id="UP000192247"/>
    </source>
</evidence>
<dbReference type="GO" id="GO:0004520">
    <property type="term" value="F:DNA endonuclease activity"/>
    <property type="evidence" value="ECO:0007669"/>
    <property type="project" value="TreeGrafter"/>
</dbReference>
<dbReference type="InterPro" id="IPR006086">
    <property type="entry name" value="XPG-I_dom"/>
</dbReference>
<evidence type="ECO:0000256" key="6">
    <source>
        <dbReference type="ARBA" id="ARBA00022759"/>
    </source>
</evidence>
<comment type="similarity">
    <text evidence="3">Belongs to the XPG/RAD2 endonuclease family. XPG subfamily.</text>
</comment>
<accession>A0A1V9XAH5</accession>
<sequence length="1030" mass="112877">MGVAGLWQLLDPTGRPVRLETLEGKVLAIDISIWLNQLVKGYRAPGGVSVDNAHLLGLFQRVCKLLHFKIRPVFVFDGEAPALKYQALATRKRRREDGDEAIRAATKKMLQTYVQQKLLGEANPKLPKLKPSRHVKAEAELFRLPDLSHNLSSSGDESSLSDSAVDVVRDADLASIKIDSDEFRSLPLEMQHNFLVAIKNHEKGVVDVDDVPADSDDFSTYQMDKVLKRSKLQARIEEMRREMSDGMLQMASDASVKLLLRVTPFQKAVGAKSENEAKRQENDGMLLKKPKLEKLSADGDVADAVPEPTKEQRVENFLVSQWLEGAQRGEEGNETLKKAVELVRDEVDVISNSGASSDDVEKPHTCEVRKRLLSTGGKVSAEEAMRHVGALDRPTTKEASRDSVLSDNLSMEVGHGSIVSASTSRVMQSDEQFDEGSRGRPASDSDEEKANGTPEQALIEDSTEQTCNTDMLNADLEVSETANSVFRMDDTAERSKSQEDDANSAQSSQSCKLTEVMGSPVIKEVSFLGGPQSSLNSNDDIVLPQNLSQYASKNPSRCNSNSQGFVPGLMAGSAALADNPTDFHQALEIIREQERRQSECAAEVFVQEPDSRRGNSLLAGERSRDPVVETAAEGTAKTAADPVASTAEKNNNNVKEKGDSADQKAEASAAPAADGGHSLPNGAGGLPSNGNTTSDSVKDVAKDERDAADDFLKNLSPEFVASQKQQLKARAQALQSEINRLQRQTAEVTSSMADDCAELLQLFGVPCVRAPREAEAQCAALEHAGLVQGVVTDDSDIFLFGGQTVYRNLFSQNAHCEVYTAKTIETRLKLGQNDLIGFAMLTGSDYTNGIENVGPVTACEILAEFKGETSQDVLKTLRDFKEWWMLAQKGAVPPKNSVRTRFIKLRLDDKFPSEVVFNAYRAPSVETFKEKFSWSRPDLDSLRSFASRKFNWPQDKTDGYLLPLLKKFEDHSVQPRIDGFLLPGLQKRENLFPSKRLKAAVGKIRGPASKVKQATQREAKLSESSSDESD</sequence>
<dbReference type="SUPFAM" id="SSF47807">
    <property type="entry name" value="5' to 3' exonuclease, C-terminal subdomain"/>
    <property type="match status" value="1"/>
</dbReference>
<dbReference type="Gene3D" id="1.10.150.20">
    <property type="entry name" value="5' to 3' exonuclease, C-terminal subdomain"/>
    <property type="match status" value="1"/>
</dbReference>
<evidence type="ECO:0000256" key="9">
    <source>
        <dbReference type="ARBA" id="ARBA00022842"/>
    </source>
</evidence>
<evidence type="ECO:0000259" key="15">
    <source>
        <dbReference type="SMART" id="SM00485"/>
    </source>
</evidence>
<evidence type="ECO:0000256" key="11">
    <source>
        <dbReference type="ARBA" id="ARBA00023242"/>
    </source>
</evidence>
<dbReference type="PANTHER" id="PTHR16171:SF7">
    <property type="entry name" value="DNA REPAIR PROTEIN RAD2"/>
    <property type="match status" value="1"/>
</dbReference>
<keyword evidence="7" id="KW-0227">DNA damage</keyword>
<dbReference type="InterPro" id="IPR008918">
    <property type="entry name" value="HhH2"/>
</dbReference>
<comment type="caution">
    <text evidence="16">The sequence shown here is derived from an EMBL/GenBank/DDBJ whole genome shotgun (WGS) entry which is preliminary data.</text>
</comment>
<feature type="region of interest" description="Disordered" evidence="13">
    <location>
        <begin position="607"/>
        <end position="698"/>
    </location>
</feature>
<name>A0A1V9XAH5_9ACAR</name>
<evidence type="ECO:0000256" key="1">
    <source>
        <dbReference type="ARBA" id="ARBA00001946"/>
    </source>
</evidence>
<keyword evidence="10" id="KW-0234">DNA repair</keyword>
<dbReference type="Gene3D" id="3.40.50.1010">
    <property type="entry name" value="5'-nuclease"/>
    <property type="match status" value="2"/>
</dbReference>
<dbReference type="GO" id="GO:0046872">
    <property type="term" value="F:metal ion binding"/>
    <property type="evidence" value="ECO:0007669"/>
    <property type="project" value="UniProtKB-KW"/>
</dbReference>
<dbReference type="GO" id="GO:0005634">
    <property type="term" value="C:nucleus"/>
    <property type="evidence" value="ECO:0007669"/>
    <property type="project" value="UniProtKB-SubCell"/>
</dbReference>
<dbReference type="Proteomes" id="UP000192247">
    <property type="component" value="Unassembled WGS sequence"/>
</dbReference>
<keyword evidence="4" id="KW-0540">Nuclease</keyword>
<keyword evidence="17" id="KW-1185">Reference proteome</keyword>
<dbReference type="PRINTS" id="PR00853">
    <property type="entry name" value="XPGRADSUPER"/>
</dbReference>